<dbReference type="Pfam" id="PF06017">
    <property type="entry name" value="Myosin_TH1"/>
    <property type="match status" value="1"/>
</dbReference>
<protein>
    <submittedName>
        <fullName evidence="1">Unconventional myosin-Ic-like</fullName>
    </submittedName>
</protein>
<evidence type="ECO:0000313" key="2">
    <source>
        <dbReference type="Proteomes" id="UP001152795"/>
    </source>
</evidence>
<gene>
    <name evidence="1" type="ORF">PACLA_8A043331</name>
</gene>
<dbReference type="InterPro" id="IPR010926">
    <property type="entry name" value="Myosin_TH1"/>
</dbReference>
<accession>A0A6S7J5X4</accession>
<dbReference type="GO" id="GO:0003774">
    <property type="term" value="F:cytoskeletal motor activity"/>
    <property type="evidence" value="ECO:0007669"/>
    <property type="project" value="InterPro"/>
</dbReference>
<evidence type="ECO:0000313" key="1">
    <source>
        <dbReference type="EMBL" id="CAB4027435.1"/>
    </source>
</evidence>
<organism evidence="1 2">
    <name type="scientific">Paramuricea clavata</name>
    <name type="common">Red gorgonian</name>
    <name type="synonym">Violescent sea-whip</name>
    <dbReference type="NCBI Taxonomy" id="317549"/>
    <lineage>
        <taxon>Eukaryota</taxon>
        <taxon>Metazoa</taxon>
        <taxon>Cnidaria</taxon>
        <taxon>Anthozoa</taxon>
        <taxon>Octocorallia</taxon>
        <taxon>Malacalcyonacea</taxon>
        <taxon>Plexauridae</taxon>
        <taxon>Paramuricea</taxon>
    </lineage>
</organism>
<proteinExistence type="predicted"/>
<comment type="caution">
    <text evidence="1">The sequence shown here is derived from an EMBL/GenBank/DDBJ whole genome shotgun (WGS) entry which is preliminary data.</text>
</comment>
<sequence>MKLAASEAFKGRKTCYEESVSEPFMYSRLDPTQESLKRSAFDSIFNAEETKYCIDVVKYDRHGYKPRSRVLIVTNEAIYLVEPSNFKVKEKVLHSEVKGISVSSLGDNVLILHTTCEQKEDKGDWIFTSSKIIETVTQIFMATNTKDKINIEQSSITHSLPKEKKGTITFATGEQLLIGKGKTGNLEVIVPF</sequence>
<dbReference type="PROSITE" id="PS51757">
    <property type="entry name" value="TH1"/>
    <property type="match status" value="1"/>
</dbReference>
<reference evidence="1" key="1">
    <citation type="submission" date="2020-04" db="EMBL/GenBank/DDBJ databases">
        <authorList>
            <person name="Alioto T."/>
            <person name="Alioto T."/>
            <person name="Gomez Garrido J."/>
        </authorList>
    </citation>
    <scope>NUCLEOTIDE SEQUENCE</scope>
    <source>
        <strain evidence="1">A484AB</strain>
    </source>
</reference>
<keyword evidence="2" id="KW-1185">Reference proteome</keyword>
<dbReference type="Proteomes" id="UP001152795">
    <property type="component" value="Unassembled WGS sequence"/>
</dbReference>
<dbReference type="GO" id="GO:0016459">
    <property type="term" value="C:myosin complex"/>
    <property type="evidence" value="ECO:0007669"/>
    <property type="project" value="InterPro"/>
</dbReference>
<dbReference type="EMBL" id="CACRXK020014798">
    <property type="protein sequence ID" value="CAB4027435.1"/>
    <property type="molecule type" value="Genomic_DNA"/>
</dbReference>
<dbReference type="OrthoDB" id="6108017at2759"/>
<name>A0A6S7J5X4_PARCT</name>
<dbReference type="AlphaFoldDB" id="A0A6S7J5X4"/>